<reference evidence="1 2" key="1">
    <citation type="journal article" date="2019" name="Sci. Rep.">
        <title>Orb-weaving spider Araneus ventricosus genome elucidates the spidroin gene catalogue.</title>
        <authorList>
            <person name="Kono N."/>
            <person name="Nakamura H."/>
            <person name="Ohtoshi R."/>
            <person name="Moran D.A.P."/>
            <person name="Shinohara A."/>
            <person name="Yoshida Y."/>
            <person name="Fujiwara M."/>
            <person name="Mori M."/>
            <person name="Tomita M."/>
            <person name="Arakawa K."/>
        </authorList>
    </citation>
    <scope>NUCLEOTIDE SEQUENCE [LARGE SCALE GENOMIC DNA]</scope>
</reference>
<dbReference type="AlphaFoldDB" id="A0A4Y2QXN7"/>
<organism evidence="1 2">
    <name type="scientific">Araneus ventricosus</name>
    <name type="common">Orbweaver spider</name>
    <name type="synonym">Epeira ventricosa</name>
    <dbReference type="NCBI Taxonomy" id="182803"/>
    <lineage>
        <taxon>Eukaryota</taxon>
        <taxon>Metazoa</taxon>
        <taxon>Ecdysozoa</taxon>
        <taxon>Arthropoda</taxon>
        <taxon>Chelicerata</taxon>
        <taxon>Arachnida</taxon>
        <taxon>Araneae</taxon>
        <taxon>Araneomorphae</taxon>
        <taxon>Entelegynae</taxon>
        <taxon>Araneoidea</taxon>
        <taxon>Araneidae</taxon>
        <taxon>Araneus</taxon>
    </lineage>
</organism>
<dbReference type="EMBL" id="BGPR01015095">
    <property type="protein sequence ID" value="GBN67986.1"/>
    <property type="molecule type" value="Genomic_DNA"/>
</dbReference>
<dbReference type="Proteomes" id="UP000499080">
    <property type="component" value="Unassembled WGS sequence"/>
</dbReference>
<sequence length="100" mass="11214">MRSDVVVQQQDSFREQSGRLLRNALYIIQPVQRGTIIGSIHGRSTTVKKVMATQCKSLRFCISDSRSDAVYVVLVNIVNNDRVAQPVECLGPYILLVRPP</sequence>
<evidence type="ECO:0000313" key="1">
    <source>
        <dbReference type="EMBL" id="GBN67986.1"/>
    </source>
</evidence>
<accession>A0A4Y2QXN7</accession>
<name>A0A4Y2QXN7_ARAVE</name>
<keyword evidence="2" id="KW-1185">Reference proteome</keyword>
<gene>
    <name evidence="1" type="ORF">AVEN_122006_1</name>
</gene>
<proteinExistence type="predicted"/>
<evidence type="ECO:0000313" key="2">
    <source>
        <dbReference type="Proteomes" id="UP000499080"/>
    </source>
</evidence>
<comment type="caution">
    <text evidence="1">The sequence shown here is derived from an EMBL/GenBank/DDBJ whole genome shotgun (WGS) entry which is preliminary data.</text>
</comment>
<protein>
    <submittedName>
        <fullName evidence="1">Uncharacterized protein</fullName>
    </submittedName>
</protein>